<feature type="transmembrane region" description="Helical" evidence="6">
    <location>
        <begin position="100"/>
        <end position="122"/>
    </location>
</feature>
<dbReference type="AlphaFoldDB" id="A0A2M9G6V5"/>
<dbReference type="OrthoDB" id="196472at2"/>
<dbReference type="PANTHER" id="PTHR30485">
    <property type="entry name" value="NI/FE-HYDROGENASE 1 B-TYPE CYTOCHROME SUBUNIT"/>
    <property type="match status" value="1"/>
</dbReference>
<evidence type="ECO:0000256" key="2">
    <source>
        <dbReference type="ARBA" id="ARBA00022475"/>
    </source>
</evidence>
<keyword evidence="4 6" id="KW-1133">Transmembrane helix</keyword>
<dbReference type="GO" id="GO:0005886">
    <property type="term" value="C:plasma membrane"/>
    <property type="evidence" value="ECO:0007669"/>
    <property type="project" value="UniProtKB-SubCell"/>
</dbReference>
<comment type="caution">
    <text evidence="8">The sequence shown here is derived from an EMBL/GenBank/DDBJ whole genome shotgun (WGS) entry which is preliminary data.</text>
</comment>
<comment type="subcellular location">
    <subcellularLocation>
        <location evidence="1">Cell membrane</location>
        <topology evidence="1">Multi-pass membrane protein</topology>
    </subcellularLocation>
</comment>
<evidence type="ECO:0000256" key="3">
    <source>
        <dbReference type="ARBA" id="ARBA00022692"/>
    </source>
</evidence>
<dbReference type="InterPro" id="IPR011577">
    <property type="entry name" value="Cyt_b561_bac/Ni-Hgenase"/>
</dbReference>
<evidence type="ECO:0000256" key="5">
    <source>
        <dbReference type="ARBA" id="ARBA00023136"/>
    </source>
</evidence>
<dbReference type="EMBL" id="PHIG01000005">
    <property type="protein sequence ID" value="PJK31434.1"/>
    <property type="molecule type" value="Genomic_DNA"/>
</dbReference>
<evidence type="ECO:0000256" key="6">
    <source>
        <dbReference type="SAM" id="Phobius"/>
    </source>
</evidence>
<organism evidence="8 9">
    <name type="scientific">Minwuia thermotolerans</name>
    <dbReference type="NCBI Taxonomy" id="2056226"/>
    <lineage>
        <taxon>Bacteria</taxon>
        <taxon>Pseudomonadati</taxon>
        <taxon>Pseudomonadota</taxon>
        <taxon>Alphaproteobacteria</taxon>
        <taxon>Minwuiales</taxon>
        <taxon>Minwuiaceae</taxon>
        <taxon>Minwuia</taxon>
    </lineage>
</organism>
<dbReference type="Gene3D" id="1.20.950.20">
    <property type="entry name" value="Transmembrane di-heme cytochromes, Chain C"/>
    <property type="match status" value="1"/>
</dbReference>
<dbReference type="Pfam" id="PF01292">
    <property type="entry name" value="Ni_hydr_CYTB"/>
    <property type="match status" value="1"/>
</dbReference>
<evidence type="ECO:0000259" key="7">
    <source>
        <dbReference type="Pfam" id="PF01292"/>
    </source>
</evidence>
<keyword evidence="9" id="KW-1185">Reference proteome</keyword>
<feature type="transmembrane region" description="Helical" evidence="6">
    <location>
        <begin position="41"/>
        <end position="62"/>
    </location>
</feature>
<dbReference type="Proteomes" id="UP000229498">
    <property type="component" value="Unassembled WGS sequence"/>
</dbReference>
<dbReference type="GO" id="GO:0022904">
    <property type="term" value="P:respiratory electron transport chain"/>
    <property type="evidence" value="ECO:0007669"/>
    <property type="project" value="InterPro"/>
</dbReference>
<feature type="transmembrane region" description="Helical" evidence="6">
    <location>
        <begin position="160"/>
        <end position="178"/>
    </location>
</feature>
<evidence type="ECO:0000256" key="4">
    <source>
        <dbReference type="ARBA" id="ARBA00022989"/>
    </source>
</evidence>
<accession>A0A2M9G6V5</accession>
<sequence length="204" mass="22366">MATEAGNRPVRIWDPLVRLTHWGVAIAVLLNGLVIDEHALAHIWIGYVALGLLALRVMWGFVGTAPARFSAFPPSLSAALGHIGDLMTGRHRRHDSHNPLGALMVYALWGSLALVSVTGVMMESSPFPAASDARVEQYETREEDEHDDEGEEILEEVHEVFANLLLLLAALHVGGVILESRLSGVNLARQMVTGLRETPRSRRE</sequence>
<dbReference type="PANTHER" id="PTHR30485:SF2">
    <property type="entry name" value="BLL0597 PROTEIN"/>
    <property type="match status" value="1"/>
</dbReference>
<evidence type="ECO:0000256" key="1">
    <source>
        <dbReference type="ARBA" id="ARBA00004651"/>
    </source>
</evidence>
<keyword evidence="2" id="KW-1003">Cell membrane</keyword>
<gene>
    <name evidence="8" type="ORF">CVT23_01805</name>
</gene>
<name>A0A2M9G6V5_9PROT</name>
<proteinExistence type="predicted"/>
<evidence type="ECO:0000313" key="8">
    <source>
        <dbReference type="EMBL" id="PJK31434.1"/>
    </source>
</evidence>
<dbReference type="RefSeq" id="WP_109793860.1">
    <property type="nucleotide sequence ID" value="NZ_PHIG01000005.1"/>
</dbReference>
<dbReference type="GO" id="GO:0009055">
    <property type="term" value="F:electron transfer activity"/>
    <property type="evidence" value="ECO:0007669"/>
    <property type="project" value="InterPro"/>
</dbReference>
<reference evidence="8 9" key="1">
    <citation type="submission" date="2017-11" db="EMBL/GenBank/DDBJ databases">
        <title>Draft genome sequence of Rhizobiales bacterium SY3-13.</title>
        <authorList>
            <person name="Sun C."/>
        </authorList>
    </citation>
    <scope>NUCLEOTIDE SEQUENCE [LARGE SCALE GENOMIC DNA]</scope>
    <source>
        <strain evidence="8 9">SY3-13</strain>
    </source>
</reference>
<dbReference type="InterPro" id="IPR051542">
    <property type="entry name" value="Hydrogenase_cytochrome"/>
</dbReference>
<keyword evidence="3 6" id="KW-0812">Transmembrane</keyword>
<protein>
    <submittedName>
        <fullName evidence="8">Cytochrome B</fullName>
    </submittedName>
</protein>
<evidence type="ECO:0000313" key="9">
    <source>
        <dbReference type="Proteomes" id="UP000229498"/>
    </source>
</evidence>
<dbReference type="SUPFAM" id="SSF81342">
    <property type="entry name" value="Transmembrane di-heme cytochromes"/>
    <property type="match status" value="1"/>
</dbReference>
<keyword evidence="5 6" id="KW-0472">Membrane</keyword>
<dbReference type="InterPro" id="IPR016174">
    <property type="entry name" value="Di-haem_cyt_TM"/>
</dbReference>
<dbReference type="GO" id="GO:0020037">
    <property type="term" value="F:heme binding"/>
    <property type="evidence" value="ECO:0007669"/>
    <property type="project" value="TreeGrafter"/>
</dbReference>
<feature type="transmembrane region" description="Helical" evidence="6">
    <location>
        <begin position="16"/>
        <end position="35"/>
    </location>
</feature>
<feature type="domain" description="Cytochrome b561 bacterial/Ni-hydrogenase" evidence="7">
    <location>
        <begin position="13"/>
        <end position="194"/>
    </location>
</feature>